<accession>A0A6A6HD18</accession>
<dbReference type="InterPro" id="IPR002347">
    <property type="entry name" value="SDR_fam"/>
</dbReference>
<gene>
    <name evidence="1" type="ORF">EV356DRAFT_499248</name>
</gene>
<dbReference type="Proteomes" id="UP000800092">
    <property type="component" value="Unassembled WGS sequence"/>
</dbReference>
<dbReference type="InterPro" id="IPR036291">
    <property type="entry name" value="NAD(P)-bd_dom_sf"/>
</dbReference>
<evidence type="ECO:0000313" key="2">
    <source>
        <dbReference type="Proteomes" id="UP000800092"/>
    </source>
</evidence>
<name>A0A6A6HD18_VIRVR</name>
<dbReference type="Pfam" id="PF00106">
    <property type="entry name" value="adh_short"/>
    <property type="match status" value="1"/>
</dbReference>
<dbReference type="PANTHER" id="PTHR45458">
    <property type="entry name" value="SHORT-CHAIN DEHYDROGENASE/REDUCTASE SDR"/>
    <property type="match status" value="1"/>
</dbReference>
<sequence>MSSYVVTGASRGLGYAFIVHLASIPGNTVIGLVRNAESTRSRLVADGVNNITILQADITDRTALKKAADETTKITGGKLDYLINNAAFLSHISAFKTLGDFNDDPETLEADLLDSFRSNVVGVTHTINAFIPLLQSGTAKKVANISTGMADIDLINDFHIPIGAPYSISKAALNALTAKYNALYAAPSLPLSSRILFLSISPGVVATDESGVPPTPEQIEGGKAMAAQFKEYAPDFSGPISPQTSVEMVMRVLEEKSVEKGDGGRFVSHKGDQRWL</sequence>
<dbReference type="OrthoDB" id="7289984at2759"/>
<dbReference type="SUPFAM" id="SSF51735">
    <property type="entry name" value="NAD(P)-binding Rossmann-fold domains"/>
    <property type="match status" value="1"/>
</dbReference>
<evidence type="ECO:0000313" key="1">
    <source>
        <dbReference type="EMBL" id="KAF2235985.1"/>
    </source>
</evidence>
<proteinExistence type="predicted"/>
<dbReference type="GO" id="GO:0016616">
    <property type="term" value="F:oxidoreductase activity, acting on the CH-OH group of donors, NAD or NADP as acceptor"/>
    <property type="evidence" value="ECO:0007669"/>
    <property type="project" value="TreeGrafter"/>
</dbReference>
<organism evidence="1 2">
    <name type="scientific">Viridothelium virens</name>
    <name type="common">Speckled blister lichen</name>
    <name type="synonym">Trypethelium virens</name>
    <dbReference type="NCBI Taxonomy" id="1048519"/>
    <lineage>
        <taxon>Eukaryota</taxon>
        <taxon>Fungi</taxon>
        <taxon>Dikarya</taxon>
        <taxon>Ascomycota</taxon>
        <taxon>Pezizomycotina</taxon>
        <taxon>Dothideomycetes</taxon>
        <taxon>Dothideomycetes incertae sedis</taxon>
        <taxon>Trypetheliales</taxon>
        <taxon>Trypetheliaceae</taxon>
        <taxon>Viridothelium</taxon>
    </lineage>
</organism>
<protein>
    <submittedName>
        <fullName evidence="1">NAD(P)-binding protein</fullName>
    </submittedName>
</protein>
<keyword evidence="2" id="KW-1185">Reference proteome</keyword>
<dbReference type="PRINTS" id="PR00081">
    <property type="entry name" value="GDHRDH"/>
</dbReference>
<dbReference type="InterPro" id="IPR052184">
    <property type="entry name" value="SDR_enzymes"/>
</dbReference>
<dbReference type="PANTHER" id="PTHR45458:SF3">
    <property type="entry name" value="CHAIN DEHYDROGENASE (ATSC), PUTATIVE-RELATED"/>
    <property type="match status" value="1"/>
</dbReference>
<dbReference type="Gene3D" id="3.40.50.720">
    <property type="entry name" value="NAD(P)-binding Rossmann-like Domain"/>
    <property type="match status" value="1"/>
</dbReference>
<reference evidence="1" key="1">
    <citation type="journal article" date="2020" name="Stud. Mycol.">
        <title>101 Dothideomycetes genomes: a test case for predicting lifestyles and emergence of pathogens.</title>
        <authorList>
            <person name="Haridas S."/>
            <person name="Albert R."/>
            <person name="Binder M."/>
            <person name="Bloem J."/>
            <person name="Labutti K."/>
            <person name="Salamov A."/>
            <person name="Andreopoulos B."/>
            <person name="Baker S."/>
            <person name="Barry K."/>
            <person name="Bills G."/>
            <person name="Bluhm B."/>
            <person name="Cannon C."/>
            <person name="Castanera R."/>
            <person name="Culley D."/>
            <person name="Daum C."/>
            <person name="Ezra D."/>
            <person name="Gonzalez J."/>
            <person name="Henrissat B."/>
            <person name="Kuo A."/>
            <person name="Liang C."/>
            <person name="Lipzen A."/>
            <person name="Lutzoni F."/>
            <person name="Magnuson J."/>
            <person name="Mondo S."/>
            <person name="Nolan M."/>
            <person name="Ohm R."/>
            <person name="Pangilinan J."/>
            <person name="Park H.-J."/>
            <person name="Ramirez L."/>
            <person name="Alfaro M."/>
            <person name="Sun H."/>
            <person name="Tritt A."/>
            <person name="Yoshinaga Y."/>
            <person name="Zwiers L.-H."/>
            <person name="Turgeon B."/>
            <person name="Goodwin S."/>
            <person name="Spatafora J."/>
            <person name="Crous P."/>
            <person name="Grigoriev I."/>
        </authorList>
    </citation>
    <scope>NUCLEOTIDE SEQUENCE</scope>
    <source>
        <strain evidence="1">Tuck. ex Michener</strain>
    </source>
</reference>
<dbReference type="EMBL" id="ML991788">
    <property type="protein sequence ID" value="KAF2235985.1"/>
    <property type="molecule type" value="Genomic_DNA"/>
</dbReference>
<dbReference type="AlphaFoldDB" id="A0A6A6HD18"/>